<evidence type="ECO:0000313" key="2">
    <source>
        <dbReference type="Proteomes" id="UP000694864"/>
    </source>
</evidence>
<name>A0ABM0UNV2_CAMSA</name>
<dbReference type="GeneID" id="104726678"/>
<reference evidence="2" key="1">
    <citation type="journal article" date="2014" name="Nat. Commun.">
        <title>The emerging biofuel crop Camelina sativa retains a highly undifferentiated hexaploid genome structure.</title>
        <authorList>
            <person name="Kagale S."/>
            <person name="Koh C."/>
            <person name="Nixon J."/>
            <person name="Bollina V."/>
            <person name="Clarke W.E."/>
            <person name="Tuteja R."/>
            <person name="Spillane C."/>
            <person name="Robinson S.J."/>
            <person name="Links M.G."/>
            <person name="Clarke C."/>
            <person name="Higgins E.E."/>
            <person name="Huebert T."/>
            <person name="Sharpe A.G."/>
            <person name="Parkin I.A."/>
        </authorList>
    </citation>
    <scope>NUCLEOTIDE SEQUENCE [LARGE SCALE GENOMIC DNA]</scope>
    <source>
        <strain evidence="2">cv. DH55</strain>
    </source>
</reference>
<evidence type="ECO:0000313" key="3">
    <source>
        <dbReference type="RefSeq" id="XP_010443897.1"/>
    </source>
</evidence>
<accession>A0ABM0UNV2</accession>
<dbReference type="Proteomes" id="UP000694864">
    <property type="component" value="Chromosome 11"/>
</dbReference>
<feature type="region of interest" description="Disordered" evidence="1">
    <location>
        <begin position="58"/>
        <end position="107"/>
    </location>
</feature>
<proteinExistence type="predicted"/>
<feature type="compositionally biased region" description="Basic residues" evidence="1">
    <location>
        <begin position="58"/>
        <end position="68"/>
    </location>
</feature>
<dbReference type="InterPro" id="IPR040378">
    <property type="entry name" value="BASL"/>
</dbReference>
<reference evidence="3" key="2">
    <citation type="submission" date="2025-08" db="UniProtKB">
        <authorList>
            <consortium name="RefSeq"/>
        </authorList>
    </citation>
    <scope>IDENTIFICATION</scope>
    <source>
        <tissue evidence="3">Leaf</tissue>
    </source>
</reference>
<dbReference type="PANTHER" id="PTHR33914">
    <property type="entry name" value="18S PRE-RIBOSOMAL ASSEMBLY PROTEIN GAR2-LIKE PROTEIN"/>
    <property type="match status" value="1"/>
</dbReference>
<dbReference type="RefSeq" id="XP_010443897.1">
    <property type="nucleotide sequence ID" value="XM_010445595.2"/>
</dbReference>
<evidence type="ECO:0000256" key="1">
    <source>
        <dbReference type="SAM" id="MobiDB-lite"/>
    </source>
</evidence>
<dbReference type="PANTHER" id="PTHR33914:SF3">
    <property type="entry name" value="PROTEIN BREAKING OF ASYMMETRY IN THE STOMATAL LINEAGE"/>
    <property type="match status" value="1"/>
</dbReference>
<gene>
    <name evidence="3" type="primary">LOC104726678</name>
</gene>
<sequence>MASSQWTIPKLVTWRVKDWASCFLACKIPLDVDEDGVNSNGNTTSNNSNLTFKRIKRKMKSTKKKRSERKLSLSPPGTRHHHLHLRSSSVSPTTSASQHRRLSWPQQPVSDESGFIVFCFDREDGGFDVVKEGKQEKKENESSPGKSPRTVNRKLIYKDQGVGGTEKNNNSPEIKGTEQEQSDNASSQETEDVSCDVTDVMFFLRCNFNFIVHENLPFLCIYLFCFVLLFQKTKEEEEEEIDASDKSSGSNNSDEGRGSFAFPILGVEWMGSPVKMPESDDLSPKKQKPVALGFQCCRF</sequence>
<keyword evidence="2" id="KW-1185">Reference proteome</keyword>
<feature type="compositionally biased region" description="Low complexity" evidence="1">
    <location>
        <begin position="86"/>
        <end position="97"/>
    </location>
</feature>
<feature type="region of interest" description="Disordered" evidence="1">
    <location>
        <begin position="131"/>
        <end position="190"/>
    </location>
</feature>
<feature type="region of interest" description="Disordered" evidence="1">
    <location>
        <begin position="239"/>
        <end position="259"/>
    </location>
</feature>
<protein>
    <submittedName>
        <fullName evidence="3">Protein BREAKING OF ASYMMETRY IN THE STOMATAL LINEAGE isoform X1</fullName>
    </submittedName>
</protein>
<organism evidence="2 3">
    <name type="scientific">Camelina sativa</name>
    <name type="common">False flax</name>
    <name type="synonym">Myagrum sativum</name>
    <dbReference type="NCBI Taxonomy" id="90675"/>
    <lineage>
        <taxon>Eukaryota</taxon>
        <taxon>Viridiplantae</taxon>
        <taxon>Streptophyta</taxon>
        <taxon>Embryophyta</taxon>
        <taxon>Tracheophyta</taxon>
        <taxon>Spermatophyta</taxon>
        <taxon>Magnoliopsida</taxon>
        <taxon>eudicotyledons</taxon>
        <taxon>Gunneridae</taxon>
        <taxon>Pentapetalae</taxon>
        <taxon>rosids</taxon>
        <taxon>malvids</taxon>
        <taxon>Brassicales</taxon>
        <taxon>Brassicaceae</taxon>
        <taxon>Camelineae</taxon>
        <taxon>Camelina</taxon>
    </lineage>
</organism>
<feature type="compositionally biased region" description="Basic and acidic residues" evidence="1">
    <location>
        <begin position="131"/>
        <end position="141"/>
    </location>
</feature>